<dbReference type="Gene3D" id="2.20.230.10">
    <property type="entry name" value="Resuscitation-promoting factor rpfb"/>
    <property type="match status" value="1"/>
</dbReference>
<dbReference type="InterPro" id="IPR007137">
    <property type="entry name" value="DUF348"/>
</dbReference>
<dbReference type="RefSeq" id="WP_141583267.1">
    <property type="nucleotide sequence ID" value="NZ_SPAZ01000178.1"/>
</dbReference>
<dbReference type="Pfam" id="PF07501">
    <property type="entry name" value="G5"/>
    <property type="match status" value="1"/>
</dbReference>
<gene>
    <name evidence="6" type="ORF">Sipo8835_21485</name>
</gene>
<evidence type="ECO:0000313" key="7">
    <source>
        <dbReference type="Proteomes" id="UP000318720"/>
    </source>
</evidence>
<comment type="similarity">
    <text evidence="1">Belongs to the transglycosylase family. Rpf subfamily.</text>
</comment>
<feature type="region of interest" description="Disordered" evidence="4">
    <location>
        <begin position="99"/>
        <end position="134"/>
    </location>
</feature>
<dbReference type="PANTHER" id="PTHR39160:SF4">
    <property type="entry name" value="RESUSCITATION-PROMOTING FACTOR RPFB"/>
    <property type="match status" value="1"/>
</dbReference>
<organism evidence="6 7">
    <name type="scientific">Streptomyces ipomoeae</name>
    <dbReference type="NCBI Taxonomy" id="103232"/>
    <lineage>
        <taxon>Bacteria</taxon>
        <taxon>Bacillati</taxon>
        <taxon>Actinomycetota</taxon>
        <taxon>Actinomycetes</taxon>
        <taxon>Kitasatosporales</taxon>
        <taxon>Streptomycetaceae</taxon>
        <taxon>Streptomyces</taxon>
    </lineage>
</organism>
<protein>
    <submittedName>
        <fullName evidence="6">DUF348 domain-containing protein</fullName>
    </submittedName>
</protein>
<accession>A0AAE8W0E1</accession>
<dbReference type="AlphaFoldDB" id="A0AAE8W0E1"/>
<dbReference type="Pfam" id="PF03990">
    <property type="entry name" value="DUF348"/>
    <property type="match status" value="3"/>
</dbReference>
<evidence type="ECO:0000256" key="4">
    <source>
        <dbReference type="SAM" id="MobiDB-lite"/>
    </source>
</evidence>
<dbReference type="PANTHER" id="PTHR39160">
    <property type="entry name" value="CELL WALL-BINDING PROTEIN YOCH"/>
    <property type="match status" value="1"/>
</dbReference>
<dbReference type="GO" id="GO:0016787">
    <property type="term" value="F:hydrolase activity"/>
    <property type="evidence" value="ECO:0007669"/>
    <property type="project" value="UniProtKB-KW"/>
</dbReference>
<dbReference type="InterPro" id="IPR051933">
    <property type="entry name" value="Resuscitation_pf_RpfB"/>
</dbReference>
<dbReference type="CDD" id="cd13925">
    <property type="entry name" value="RPF"/>
    <property type="match status" value="1"/>
</dbReference>
<feature type="domain" description="G5" evidence="5">
    <location>
        <begin position="328"/>
        <end position="408"/>
    </location>
</feature>
<name>A0AAE8W0E1_9ACTN</name>
<feature type="compositionally biased region" description="Basic and acidic residues" evidence="4">
    <location>
        <begin position="31"/>
        <end position="42"/>
    </location>
</feature>
<keyword evidence="3" id="KW-0378">Hydrolase</keyword>
<evidence type="ECO:0000256" key="3">
    <source>
        <dbReference type="ARBA" id="ARBA00022801"/>
    </source>
</evidence>
<feature type="region of interest" description="Disordered" evidence="4">
    <location>
        <begin position="1"/>
        <end position="74"/>
    </location>
</feature>
<dbReference type="SUPFAM" id="SSF53955">
    <property type="entry name" value="Lysozyme-like"/>
    <property type="match status" value="1"/>
</dbReference>
<dbReference type="InterPro" id="IPR023346">
    <property type="entry name" value="Lysozyme-like_dom_sf"/>
</dbReference>
<sequence>MSNVQSSSQPPQPSYETYGAYEAHDTSGSGENHEAYETHGAYDEAYAPYGGHGSGSPPWQSSAHDAETLSYGGHPDTYRPAYEVAEGAYGPAHEALQSVEPGLAARPRRTGGGRGGGGSRRAGRSRRRAAGRSTPLRRLVPQALVVAFLAGGTSAFVAKDKAIELTVDGQPRTLHTFADDVTELLADEDVAFGAHDIVAPDPGTALSSGDEVAVRYGRPVSLTLDGHRRRVWTTARTVDGALRQLGVRAEGAYVSASRSKRIGRDGLELDVRTERTVTIIADGRTRTIRTNAATVREAVAEAGVTLRGQDTTSVPQAGFPRDGQTVTVLRITRSREVREEPIPFRVRRIADPELFKGTEVVEHAGWAGVRRVTYAVRTVNGVKQRPRRVRTEIVRQPQDQVVKVGTMPASVRGAEGLNWAALAACESGGRANAVDPSGTYGGLYQFDTRTWHSLGGRGRPQDASAEEQTLRAKKLYVQRGTSPWPHCGARLRG</sequence>
<dbReference type="EMBL" id="SPAZ01000178">
    <property type="protein sequence ID" value="TQE31862.1"/>
    <property type="molecule type" value="Genomic_DNA"/>
</dbReference>
<proteinExistence type="inferred from homology"/>
<evidence type="ECO:0000256" key="2">
    <source>
        <dbReference type="ARBA" id="ARBA00022729"/>
    </source>
</evidence>
<dbReference type="Gene3D" id="1.10.530.10">
    <property type="match status" value="1"/>
</dbReference>
<dbReference type="InterPro" id="IPR010618">
    <property type="entry name" value="RPF"/>
</dbReference>
<reference evidence="6 7" key="1">
    <citation type="submission" date="2019-03" db="EMBL/GenBank/DDBJ databases">
        <title>Comparative genomic analyses of the sweetpotato soil rot pathogen, Streptomyces ipomoeae.</title>
        <authorList>
            <person name="Ruschel Soares N."/>
            <person name="Badger J.H."/>
            <person name="Huguet-Tapia J.C."/>
            <person name="Clark C.A."/>
            <person name="Pettis G.S."/>
        </authorList>
    </citation>
    <scope>NUCLEOTIDE SEQUENCE [LARGE SCALE GENOMIC DNA]</scope>
    <source>
        <strain evidence="6 7">88-35</strain>
    </source>
</reference>
<keyword evidence="2" id="KW-0732">Signal</keyword>
<dbReference type="PROSITE" id="PS51109">
    <property type="entry name" value="G5"/>
    <property type="match status" value="1"/>
</dbReference>
<evidence type="ECO:0000313" key="6">
    <source>
        <dbReference type="EMBL" id="TQE31862.1"/>
    </source>
</evidence>
<evidence type="ECO:0000256" key="1">
    <source>
        <dbReference type="ARBA" id="ARBA00010830"/>
    </source>
</evidence>
<evidence type="ECO:0000259" key="5">
    <source>
        <dbReference type="PROSITE" id="PS51109"/>
    </source>
</evidence>
<feature type="compositionally biased region" description="Basic residues" evidence="4">
    <location>
        <begin position="121"/>
        <end position="130"/>
    </location>
</feature>
<dbReference type="Pfam" id="PF06737">
    <property type="entry name" value="Transglycosylas"/>
    <property type="match status" value="1"/>
</dbReference>
<dbReference type="SMART" id="SM01208">
    <property type="entry name" value="G5"/>
    <property type="match status" value="1"/>
</dbReference>
<dbReference type="Proteomes" id="UP000318720">
    <property type="component" value="Unassembled WGS sequence"/>
</dbReference>
<dbReference type="InterPro" id="IPR011098">
    <property type="entry name" value="G5_dom"/>
</dbReference>
<comment type="caution">
    <text evidence="6">The sequence shown here is derived from an EMBL/GenBank/DDBJ whole genome shotgun (WGS) entry which is preliminary data.</text>
</comment>